<accession>A0ABP8YQ82</accession>
<protein>
    <submittedName>
        <fullName evidence="2">Uncharacterized protein</fullName>
    </submittedName>
</protein>
<dbReference type="Proteomes" id="UP001499882">
    <property type="component" value="Unassembled WGS sequence"/>
</dbReference>
<proteinExistence type="predicted"/>
<gene>
    <name evidence="2" type="ORF">GCM10023350_19390</name>
</gene>
<evidence type="ECO:0000313" key="3">
    <source>
        <dbReference type="Proteomes" id="UP001499882"/>
    </source>
</evidence>
<name>A0ABP8YQ82_9ACTN</name>
<keyword evidence="1" id="KW-1133">Transmembrane helix</keyword>
<evidence type="ECO:0000256" key="1">
    <source>
        <dbReference type="SAM" id="Phobius"/>
    </source>
</evidence>
<dbReference type="EMBL" id="BAABKN010000012">
    <property type="protein sequence ID" value="GAA4735659.1"/>
    <property type="molecule type" value="Genomic_DNA"/>
</dbReference>
<organism evidence="2 3">
    <name type="scientific">Nocardioides endophyticus</name>
    <dbReference type="NCBI Taxonomy" id="1353775"/>
    <lineage>
        <taxon>Bacteria</taxon>
        <taxon>Bacillati</taxon>
        <taxon>Actinomycetota</taxon>
        <taxon>Actinomycetes</taxon>
        <taxon>Propionibacteriales</taxon>
        <taxon>Nocardioidaceae</taxon>
        <taxon>Nocardioides</taxon>
    </lineage>
</organism>
<sequence>MLSAWTRRGLCGTAVLLFGAGAVTAFVTDNGVGSAALTTAGLAALLLAAIGNHIESFEAAGVKLGVRRFVVAQEALAQEADRTGRKAEAAQLRRQTSEVLDLVRSVSRSYDDLRSTMPAGWERTQRFEEIVREAKAAPALTADVLDEQFSRGTEGDRIFVLGNLQGHPEIVDVSIIDRALTSPRSAFEQYHALMALEAVVDRLTSPEKARFRRKIDRLLGAPLWKPSSDRRKLGAQLVELLAEPETAS</sequence>
<keyword evidence="1" id="KW-0472">Membrane</keyword>
<feature type="transmembrane region" description="Helical" evidence="1">
    <location>
        <begin position="35"/>
        <end position="54"/>
    </location>
</feature>
<evidence type="ECO:0000313" key="2">
    <source>
        <dbReference type="EMBL" id="GAA4735659.1"/>
    </source>
</evidence>
<reference evidence="3" key="1">
    <citation type="journal article" date="2019" name="Int. J. Syst. Evol. Microbiol.">
        <title>The Global Catalogue of Microorganisms (GCM) 10K type strain sequencing project: providing services to taxonomists for standard genome sequencing and annotation.</title>
        <authorList>
            <consortium name="The Broad Institute Genomics Platform"/>
            <consortium name="The Broad Institute Genome Sequencing Center for Infectious Disease"/>
            <person name="Wu L."/>
            <person name="Ma J."/>
        </authorList>
    </citation>
    <scope>NUCLEOTIDE SEQUENCE [LARGE SCALE GENOMIC DNA]</scope>
    <source>
        <strain evidence="3">JCM 18532</strain>
    </source>
</reference>
<keyword evidence="3" id="KW-1185">Reference proteome</keyword>
<keyword evidence="1" id="KW-0812">Transmembrane</keyword>
<comment type="caution">
    <text evidence="2">The sequence shown here is derived from an EMBL/GenBank/DDBJ whole genome shotgun (WGS) entry which is preliminary data.</text>
</comment>